<dbReference type="OrthoDB" id="1896421at2759"/>
<gene>
    <name evidence="10" type="ORF">MARPO_0065s0023</name>
</gene>
<dbReference type="GO" id="GO:0008270">
    <property type="term" value="F:zinc ion binding"/>
    <property type="evidence" value="ECO:0007669"/>
    <property type="project" value="UniProtKB-KW"/>
</dbReference>
<dbReference type="Gene3D" id="1.25.10.10">
    <property type="entry name" value="Leucine-rich Repeat Variant"/>
    <property type="match status" value="3"/>
</dbReference>
<dbReference type="PROSITE" id="PS51698">
    <property type="entry name" value="U_BOX"/>
    <property type="match status" value="1"/>
</dbReference>
<evidence type="ECO:0000256" key="4">
    <source>
        <dbReference type="ARBA" id="ARBA00022786"/>
    </source>
</evidence>
<feature type="region of interest" description="Disordered" evidence="7">
    <location>
        <begin position="369"/>
        <end position="390"/>
    </location>
</feature>
<feature type="region of interest" description="Disordered" evidence="7">
    <location>
        <begin position="277"/>
        <end position="296"/>
    </location>
</feature>
<dbReference type="UniPathway" id="UPA00143"/>
<keyword evidence="5" id="KW-0479">Metal-binding</keyword>
<dbReference type="SMART" id="SM00504">
    <property type="entry name" value="Ubox"/>
    <property type="match status" value="1"/>
</dbReference>
<dbReference type="GO" id="GO:0005634">
    <property type="term" value="C:nucleus"/>
    <property type="evidence" value="ECO:0000318"/>
    <property type="project" value="GO_Central"/>
</dbReference>
<accession>A0A2R6WQS8</accession>
<organism evidence="10 11">
    <name type="scientific">Marchantia polymorpha</name>
    <name type="common">Common liverwort</name>
    <name type="synonym">Marchantia aquatica</name>
    <dbReference type="NCBI Taxonomy" id="3197"/>
    <lineage>
        <taxon>Eukaryota</taxon>
        <taxon>Viridiplantae</taxon>
        <taxon>Streptophyta</taxon>
        <taxon>Embryophyta</taxon>
        <taxon>Marchantiophyta</taxon>
        <taxon>Marchantiopsida</taxon>
        <taxon>Marchantiidae</taxon>
        <taxon>Marchantiales</taxon>
        <taxon>Marchantiaceae</taxon>
        <taxon>Marchantia</taxon>
    </lineage>
</organism>
<dbReference type="SUPFAM" id="SSF48371">
    <property type="entry name" value="ARM repeat"/>
    <property type="match status" value="2"/>
</dbReference>
<protein>
    <recommendedName>
        <fullName evidence="3">RING-type E3 ubiquitin transferase</fullName>
        <ecNumber evidence="3">2.3.2.27</ecNumber>
    </recommendedName>
</protein>
<evidence type="ECO:0000256" key="6">
    <source>
        <dbReference type="SAM" id="Coils"/>
    </source>
</evidence>
<dbReference type="InterPro" id="IPR013083">
    <property type="entry name" value="Znf_RING/FYVE/PHD"/>
</dbReference>
<evidence type="ECO:0000256" key="1">
    <source>
        <dbReference type="ARBA" id="ARBA00000900"/>
    </source>
</evidence>
<evidence type="ECO:0000313" key="10">
    <source>
        <dbReference type="EMBL" id="PTQ36208.1"/>
    </source>
</evidence>
<proteinExistence type="predicted"/>
<feature type="domain" description="U-box" evidence="9">
    <location>
        <begin position="296"/>
        <end position="372"/>
    </location>
</feature>
<dbReference type="SMART" id="SM00185">
    <property type="entry name" value="ARM"/>
    <property type="match status" value="6"/>
</dbReference>
<dbReference type="SMART" id="SM00184">
    <property type="entry name" value="RING"/>
    <property type="match status" value="1"/>
</dbReference>
<keyword evidence="6" id="KW-0175">Coiled coil</keyword>
<dbReference type="InterPro" id="IPR011989">
    <property type="entry name" value="ARM-like"/>
</dbReference>
<dbReference type="Gramene" id="Mp1g23540.2">
    <property type="protein sequence ID" value="Mp1g23540.2.cds"/>
    <property type="gene ID" value="Mp1g23540"/>
</dbReference>
<dbReference type="InterPro" id="IPR016024">
    <property type="entry name" value="ARM-type_fold"/>
</dbReference>
<dbReference type="InterPro" id="IPR001841">
    <property type="entry name" value="Znf_RING"/>
</dbReference>
<dbReference type="PROSITE" id="PS50089">
    <property type="entry name" value="ZF_RING_2"/>
    <property type="match status" value="1"/>
</dbReference>
<evidence type="ECO:0000256" key="5">
    <source>
        <dbReference type="PROSITE-ProRule" id="PRU00175"/>
    </source>
</evidence>
<dbReference type="InterPro" id="IPR045210">
    <property type="entry name" value="RING-Ubox_PUB"/>
</dbReference>
<dbReference type="OMA" id="MAIIRIM"/>
<dbReference type="PANTHER" id="PTHR23315">
    <property type="entry name" value="U BOX DOMAIN-CONTAINING"/>
    <property type="match status" value="1"/>
</dbReference>
<dbReference type="InterPro" id="IPR000225">
    <property type="entry name" value="Armadillo"/>
</dbReference>
<feature type="coiled-coil region" evidence="6">
    <location>
        <begin position="1116"/>
        <end position="1143"/>
    </location>
</feature>
<keyword evidence="5" id="KW-0862">Zinc</keyword>
<name>A0A2R6WQS8_MARPO</name>
<dbReference type="EMBL" id="KZ772737">
    <property type="protein sequence ID" value="PTQ36207.1"/>
    <property type="molecule type" value="Genomic_DNA"/>
</dbReference>
<evidence type="ECO:0000313" key="11">
    <source>
        <dbReference type="Proteomes" id="UP000244005"/>
    </source>
</evidence>
<comment type="catalytic activity">
    <reaction evidence="1">
        <text>S-ubiquitinyl-[E2 ubiquitin-conjugating enzyme]-L-cysteine + [acceptor protein]-L-lysine = [E2 ubiquitin-conjugating enzyme]-L-cysteine + N(6)-ubiquitinyl-[acceptor protein]-L-lysine.</text>
        <dbReference type="EC" id="2.3.2.27"/>
    </reaction>
</comment>
<dbReference type="Gramene" id="Mp1g23540.1">
    <property type="protein sequence ID" value="Mp1g23540.1.cds"/>
    <property type="gene ID" value="Mp1g23540"/>
</dbReference>
<keyword evidence="4" id="KW-0833">Ubl conjugation pathway</keyword>
<dbReference type="GO" id="GO:0061630">
    <property type="term" value="F:ubiquitin protein ligase activity"/>
    <property type="evidence" value="ECO:0007669"/>
    <property type="project" value="UniProtKB-EC"/>
</dbReference>
<evidence type="ECO:0000256" key="7">
    <source>
        <dbReference type="SAM" id="MobiDB-lite"/>
    </source>
</evidence>
<dbReference type="EC" id="2.3.2.27" evidence="3"/>
<dbReference type="Pfam" id="PF04564">
    <property type="entry name" value="U-box"/>
    <property type="match status" value="1"/>
</dbReference>
<sequence>MYTNQLTSTLDERNSGLVSLTVTKRQSTDTMVMDAVRISVVPGLLARVHSLMKLCQEVPIHQYRCQVLGLHLSGLIPFLQGIKTSQAPIPPSAETALNGLMFALIRTQTTFENIIQCPKLRLMFTHAQHGENIKNCSKTLLEKISALSLIQFKISTEKEEQIKQLQSKLDMLERDAVPNKDEHDFEAEVTEVLRAHNTGVHTSSAGSGTVMDHLLQWLAKRFDSDVETVRREWQEMKEETLFLRQEIEYTVENKRTMEEEFLRQVMVYIDRDPVPGQASQSSLAVPDSGSGESSHEAPEEFRCPICYEMMEDPVVCESGHTFCRECITKWYTDSTGNITCPLTRTTVANKSVLENIALRTLIQRWKDTGSIYSEPNPRQPPPLPPRNPPTLPSSQVVNLIYSLHSQRSVEIRKSLKELTSIAQHSSGQLEIYMAQGVPVVSALLKSNEHFIVEKAADLLEAMTFEVKGEDHELLSYEDREQIRTAVADCALDSLIFIMDNGSQLARGKAAETVVNLLSDDEIRQEISRRKGVVTAFFGLTNIGSGVFNSGTPICIKGFSLLCGEKGSGSIGDRALINSLIRLTGLVGNPQVVEEAFTALSSLMETTNPVDCSKWVGRNSLLFFVQCVTRSPKQSSLVGSHHPAQSGMLTNVAKTEVLKILNVLSLAEGIPSALLESQLVPRLLPRVTEYDVGESFVVQAIKLLWRCILSTKDTFLPSFFQIDFQLEMTGLVNILKQNTPADTKLNLISMLGYLCKENEPLRLSFFSVGGVAALEILVYSPVVVVREEVARLVRLLADFHPCQRELRTRGAVTLLSKLLADDRLECRCQAVVALYRLIKPNDWVVPFEEMPFERLVDLLHPTYASVCREAAVGILSNPQSSFALKSSDADTERKRIELLLDIVRHDLGADAKKGAAELLITHAIDDQSNCAAFEAEGLLTLTQFGMQQGGQLRDKVVQLLSAFSQESDETRHYVLEVGGVVMLVDALERGKMKSEAVRGLRSLVTYIPTRDCAIRAGFIEKAIHSIQRGSGRTVSINSIEALEVILDNNRNGADIIRDLGGVEALYHVLTGVDLDERKVAASALVTLLRSDAESRRIFMDVAHMSCFKTLLREHVGEAEQEDVLELLNVAVDNLENAKILLKEDYMPLLVSTLSKASSGVEELVLEVLLKLSRQALRDKDPLLYSRFMLLSLPCQIFRVVHRESTSTEEAVDFAVRIIRNISLFGHSARAVLLQEGEGVVKVLLERLRRHEDDVSSQIVQFAVVALERFMLEGKGRSSLIEAQGIPLLLRILFQPGTPGQAKGFLARILVMVAENDQCSKEVCSAIYEVPHVVPGLKDILQNESRSDCKSQAAILLRYLIQDGPQADVCKSIRDSGCIPKLMDLKADPDCVEAASSALEALHKYERDTKKQSNRWFRSPRNSQ</sequence>
<dbReference type="EMBL" id="KZ772737">
    <property type="protein sequence ID" value="PTQ36208.1"/>
    <property type="molecule type" value="Genomic_DNA"/>
</dbReference>
<feature type="compositionally biased region" description="Pro residues" evidence="7">
    <location>
        <begin position="377"/>
        <end position="390"/>
    </location>
</feature>
<evidence type="ECO:0000259" key="8">
    <source>
        <dbReference type="PROSITE" id="PS50089"/>
    </source>
</evidence>
<dbReference type="CDD" id="cd16664">
    <property type="entry name" value="RING-Ubox_PUB"/>
    <property type="match status" value="1"/>
</dbReference>
<dbReference type="PANTHER" id="PTHR23315:SF111">
    <property type="entry name" value="U-BOX DOMAIN-CONTAINING PROTEIN 14"/>
    <property type="match status" value="1"/>
</dbReference>
<feature type="domain" description="RING-type" evidence="8">
    <location>
        <begin position="303"/>
        <end position="344"/>
    </location>
</feature>
<reference evidence="10" key="2">
    <citation type="submission" date="2017-12" db="EMBL/GenBank/DDBJ databases">
        <title>WGS assembly of Marchantia polymorpha.</title>
        <authorList>
            <person name="Bowman J.L."/>
            <person name="Kohchi T."/>
            <person name="Yamato K.T."/>
            <person name="Jenkins J."/>
            <person name="Shu S."/>
            <person name="Ishizaki K."/>
            <person name="Yamaoka S."/>
            <person name="Nishihama R."/>
            <person name="Nakamura Y."/>
            <person name="Berger F."/>
            <person name="Adam C."/>
            <person name="Aki S.S."/>
            <person name="Althoff F."/>
            <person name="Araki T."/>
            <person name="Arteaga-Vazquez M.A."/>
            <person name="Balasubrmanian S."/>
            <person name="Bauer D."/>
            <person name="Boehm C.R."/>
            <person name="Briginshaw L."/>
            <person name="Caballero-Perez J."/>
            <person name="Catarino B."/>
            <person name="Chen F."/>
            <person name="Chiyoda S."/>
            <person name="Chovatia M."/>
            <person name="Davies K.M."/>
            <person name="Delmans M."/>
            <person name="Demura T."/>
            <person name="Dierschke T."/>
            <person name="Dolan L."/>
            <person name="Dorantes-Acosta A.E."/>
            <person name="Eklund D.M."/>
            <person name="Florent S.N."/>
            <person name="Flores-Sandoval E."/>
            <person name="Fujiyama A."/>
            <person name="Fukuzawa H."/>
            <person name="Galik B."/>
            <person name="Grimanelli D."/>
            <person name="Grimwood J."/>
            <person name="Grossniklaus U."/>
            <person name="Hamada T."/>
            <person name="Haseloff J."/>
            <person name="Hetherington A.J."/>
            <person name="Higo A."/>
            <person name="Hirakawa Y."/>
            <person name="Hundley H.N."/>
            <person name="Ikeda Y."/>
            <person name="Inoue K."/>
            <person name="Inoue S."/>
            <person name="Ishida S."/>
            <person name="Jia Q."/>
            <person name="Kakita M."/>
            <person name="Kanazawa T."/>
            <person name="Kawai Y."/>
            <person name="Kawashima T."/>
            <person name="Kennedy M."/>
            <person name="Kinose K."/>
            <person name="Kinoshita T."/>
            <person name="Kohara Y."/>
            <person name="Koide E."/>
            <person name="Komatsu K."/>
            <person name="Kopischke S."/>
            <person name="Kubo M."/>
            <person name="Kyozuka J."/>
            <person name="Lagercrantz U."/>
            <person name="Lin S.S."/>
            <person name="Lindquist E."/>
            <person name="Lipzen A.M."/>
            <person name="Lu C."/>
            <person name="Luna E.D."/>
            <person name="Martienssen R.A."/>
            <person name="Minamino N."/>
            <person name="Mizutani M."/>
            <person name="Mizutani M."/>
            <person name="Mochizuki N."/>
            <person name="Monte I."/>
            <person name="Mosher R."/>
            <person name="Nagasaki H."/>
            <person name="Nakagami H."/>
            <person name="Naramoto S."/>
            <person name="Nishitani K."/>
            <person name="Ohtani M."/>
            <person name="Okamoto T."/>
            <person name="Okumura M."/>
            <person name="Phillips J."/>
            <person name="Pollak B."/>
            <person name="Reinders A."/>
            <person name="Roevekamp M."/>
            <person name="Sano R."/>
            <person name="Sawa S."/>
            <person name="Schmid M.W."/>
            <person name="Shirakawa M."/>
            <person name="Solano R."/>
            <person name="Spunde A."/>
            <person name="Suetsugu N."/>
            <person name="Sugano S."/>
            <person name="Sugiyama A."/>
            <person name="Sun R."/>
            <person name="Suzuki Y."/>
            <person name="Takenaka M."/>
            <person name="Takezawa D."/>
            <person name="Tomogane H."/>
            <person name="Tsuzuki M."/>
            <person name="Ueda T."/>
            <person name="Umeda M."/>
            <person name="Ward J.M."/>
            <person name="Watanabe Y."/>
            <person name="Yazaki K."/>
            <person name="Yokoyama R."/>
            <person name="Yoshitake Y."/>
            <person name="Yotsui I."/>
            <person name="Zachgo S."/>
            <person name="Schmutz J."/>
        </authorList>
    </citation>
    <scope>NUCLEOTIDE SEQUENCE [LARGE SCALE GENOMIC DNA]</scope>
    <source>
        <strain evidence="10">Tak-1</strain>
    </source>
</reference>
<dbReference type="GO" id="GO:0005737">
    <property type="term" value="C:cytoplasm"/>
    <property type="evidence" value="ECO:0000318"/>
    <property type="project" value="GO_Central"/>
</dbReference>
<dbReference type="Proteomes" id="UP000244005">
    <property type="component" value="Unassembled WGS sequence"/>
</dbReference>
<dbReference type="Gene3D" id="3.30.40.10">
    <property type="entry name" value="Zinc/RING finger domain, C3HC4 (zinc finger)"/>
    <property type="match status" value="1"/>
</dbReference>
<dbReference type="SUPFAM" id="SSF57850">
    <property type="entry name" value="RING/U-box"/>
    <property type="match status" value="1"/>
</dbReference>
<evidence type="ECO:0000256" key="3">
    <source>
        <dbReference type="ARBA" id="ARBA00012483"/>
    </source>
</evidence>
<evidence type="ECO:0000256" key="2">
    <source>
        <dbReference type="ARBA" id="ARBA00004906"/>
    </source>
</evidence>
<evidence type="ECO:0000259" key="9">
    <source>
        <dbReference type="PROSITE" id="PS51698"/>
    </source>
</evidence>
<dbReference type="GO" id="GO:0016567">
    <property type="term" value="P:protein ubiquitination"/>
    <property type="evidence" value="ECO:0007669"/>
    <property type="project" value="UniProtKB-UniPathway"/>
</dbReference>
<keyword evidence="11" id="KW-1185">Reference proteome</keyword>
<comment type="pathway">
    <text evidence="2">Protein modification; protein ubiquitination.</text>
</comment>
<dbReference type="InterPro" id="IPR003613">
    <property type="entry name" value="Ubox_domain"/>
</dbReference>
<reference evidence="11" key="1">
    <citation type="journal article" date="2017" name="Cell">
        <title>Insights into land plant evolution garnered from the Marchantia polymorpha genome.</title>
        <authorList>
            <person name="Bowman J.L."/>
            <person name="Kohchi T."/>
            <person name="Yamato K.T."/>
            <person name="Jenkins J."/>
            <person name="Shu S."/>
            <person name="Ishizaki K."/>
            <person name="Yamaoka S."/>
            <person name="Nishihama R."/>
            <person name="Nakamura Y."/>
            <person name="Berger F."/>
            <person name="Adam C."/>
            <person name="Aki S.S."/>
            <person name="Althoff F."/>
            <person name="Araki T."/>
            <person name="Arteaga-Vazquez M.A."/>
            <person name="Balasubrmanian S."/>
            <person name="Barry K."/>
            <person name="Bauer D."/>
            <person name="Boehm C.R."/>
            <person name="Briginshaw L."/>
            <person name="Caballero-Perez J."/>
            <person name="Catarino B."/>
            <person name="Chen F."/>
            <person name="Chiyoda S."/>
            <person name="Chovatia M."/>
            <person name="Davies K.M."/>
            <person name="Delmans M."/>
            <person name="Demura T."/>
            <person name="Dierschke T."/>
            <person name="Dolan L."/>
            <person name="Dorantes-Acosta A.E."/>
            <person name="Eklund D.M."/>
            <person name="Florent S.N."/>
            <person name="Flores-Sandoval E."/>
            <person name="Fujiyama A."/>
            <person name="Fukuzawa H."/>
            <person name="Galik B."/>
            <person name="Grimanelli D."/>
            <person name="Grimwood J."/>
            <person name="Grossniklaus U."/>
            <person name="Hamada T."/>
            <person name="Haseloff J."/>
            <person name="Hetherington A.J."/>
            <person name="Higo A."/>
            <person name="Hirakawa Y."/>
            <person name="Hundley H.N."/>
            <person name="Ikeda Y."/>
            <person name="Inoue K."/>
            <person name="Inoue S.I."/>
            <person name="Ishida S."/>
            <person name="Jia Q."/>
            <person name="Kakita M."/>
            <person name="Kanazawa T."/>
            <person name="Kawai Y."/>
            <person name="Kawashima T."/>
            <person name="Kennedy M."/>
            <person name="Kinose K."/>
            <person name="Kinoshita T."/>
            <person name="Kohara Y."/>
            <person name="Koide E."/>
            <person name="Komatsu K."/>
            <person name="Kopischke S."/>
            <person name="Kubo M."/>
            <person name="Kyozuka J."/>
            <person name="Lagercrantz U."/>
            <person name="Lin S.S."/>
            <person name="Lindquist E."/>
            <person name="Lipzen A.M."/>
            <person name="Lu C.W."/>
            <person name="De Luna E."/>
            <person name="Martienssen R.A."/>
            <person name="Minamino N."/>
            <person name="Mizutani M."/>
            <person name="Mizutani M."/>
            <person name="Mochizuki N."/>
            <person name="Monte I."/>
            <person name="Mosher R."/>
            <person name="Nagasaki H."/>
            <person name="Nakagami H."/>
            <person name="Naramoto S."/>
            <person name="Nishitani K."/>
            <person name="Ohtani M."/>
            <person name="Okamoto T."/>
            <person name="Okumura M."/>
            <person name="Phillips J."/>
            <person name="Pollak B."/>
            <person name="Reinders A."/>
            <person name="Rovekamp M."/>
            <person name="Sano R."/>
            <person name="Sawa S."/>
            <person name="Schmid M.W."/>
            <person name="Shirakawa M."/>
            <person name="Solano R."/>
            <person name="Spunde A."/>
            <person name="Suetsugu N."/>
            <person name="Sugano S."/>
            <person name="Sugiyama A."/>
            <person name="Sun R."/>
            <person name="Suzuki Y."/>
            <person name="Takenaka M."/>
            <person name="Takezawa D."/>
            <person name="Tomogane H."/>
            <person name="Tsuzuki M."/>
            <person name="Ueda T."/>
            <person name="Umeda M."/>
            <person name="Ward J.M."/>
            <person name="Watanabe Y."/>
            <person name="Yazaki K."/>
            <person name="Yokoyama R."/>
            <person name="Yoshitake Y."/>
            <person name="Yotsui I."/>
            <person name="Zachgo S."/>
            <person name="Schmutz J."/>
        </authorList>
    </citation>
    <scope>NUCLEOTIDE SEQUENCE [LARGE SCALE GENOMIC DNA]</scope>
    <source>
        <strain evidence="11">Tak-1</strain>
    </source>
</reference>
<keyword evidence="5" id="KW-0863">Zinc-finger</keyword>